<name>A0ABV7XTV4_9FLAO</name>
<accession>A0ABV7XTV4</accession>
<feature type="chain" id="PRO_5045691520" evidence="1">
    <location>
        <begin position="18"/>
        <end position="237"/>
    </location>
</feature>
<reference evidence="3" key="1">
    <citation type="journal article" date="2019" name="Int. J. Syst. Evol. Microbiol.">
        <title>The Global Catalogue of Microorganisms (GCM) 10K type strain sequencing project: providing services to taxonomists for standard genome sequencing and annotation.</title>
        <authorList>
            <consortium name="The Broad Institute Genomics Platform"/>
            <consortium name="The Broad Institute Genome Sequencing Center for Infectious Disease"/>
            <person name="Wu L."/>
            <person name="Ma J."/>
        </authorList>
    </citation>
    <scope>NUCLEOTIDE SEQUENCE [LARGE SCALE GENOMIC DNA]</scope>
    <source>
        <strain evidence="3">CECT 7798</strain>
    </source>
</reference>
<keyword evidence="3" id="KW-1185">Reference proteome</keyword>
<evidence type="ECO:0000313" key="2">
    <source>
        <dbReference type="EMBL" id="MFC3755594.1"/>
    </source>
</evidence>
<dbReference type="EMBL" id="JBHRYO010000002">
    <property type="protein sequence ID" value="MFC3755594.1"/>
    <property type="molecule type" value="Genomic_DNA"/>
</dbReference>
<protein>
    <submittedName>
        <fullName evidence="2">Uncharacterized protein</fullName>
    </submittedName>
</protein>
<evidence type="ECO:0000313" key="3">
    <source>
        <dbReference type="Proteomes" id="UP001595735"/>
    </source>
</evidence>
<comment type="caution">
    <text evidence="2">The sequence shown here is derived from an EMBL/GenBank/DDBJ whole genome shotgun (WGS) entry which is preliminary data.</text>
</comment>
<feature type="signal peptide" evidence="1">
    <location>
        <begin position="1"/>
        <end position="17"/>
    </location>
</feature>
<dbReference type="Proteomes" id="UP001595735">
    <property type="component" value="Unassembled WGS sequence"/>
</dbReference>
<organism evidence="2 3">
    <name type="scientific">Chryseobacterium tructae</name>
    <dbReference type="NCBI Taxonomy" id="1037380"/>
    <lineage>
        <taxon>Bacteria</taxon>
        <taxon>Pseudomonadati</taxon>
        <taxon>Bacteroidota</taxon>
        <taxon>Flavobacteriia</taxon>
        <taxon>Flavobacteriales</taxon>
        <taxon>Weeksellaceae</taxon>
        <taxon>Chryseobacterium group</taxon>
        <taxon>Chryseobacterium</taxon>
    </lineage>
</organism>
<keyword evidence="1" id="KW-0732">Signal</keyword>
<dbReference type="RefSeq" id="WP_290295631.1">
    <property type="nucleotide sequence ID" value="NZ_JAUFQR010000001.1"/>
</dbReference>
<gene>
    <name evidence="2" type="ORF">ACFONJ_06415</name>
</gene>
<sequence>MKTLTFLFLLISIFSSAQRKPKDTLGIPDCTEFYKEGKIYYDQLTAEKNNIDYSTLSKLVLKDINLNNIPSDNLIIIMTGIINTTGGCVFDYMKECHHNLNITNPNYRENDFWDIQTIKQLGDITHKNIIFKRLRGEVNNTVYFINEKMGIPNKEVYQYILSTTHGGTDKQKYFYQPYIGKPFSLKNTHSIYLTFSNHVDNIVKISVLYNFGSANAQNEFLTYQYQKKEWKLINKEG</sequence>
<proteinExistence type="predicted"/>
<evidence type="ECO:0000256" key="1">
    <source>
        <dbReference type="SAM" id="SignalP"/>
    </source>
</evidence>